<organism evidence="1 2">
    <name type="scientific">Ilex paraguariensis</name>
    <name type="common">yerba mate</name>
    <dbReference type="NCBI Taxonomy" id="185542"/>
    <lineage>
        <taxon>Eukaryota</taxon>
        <taxon>Viridiplantae</taxon>
        <taxon>Streptophyta</taxon>
        <taxon>Embryophyta</taxon>
        <taxon>Tracheophyta</taxon>
        <taxon>Spermatophyta</taxon>
        <taxon>Magnoliopsida</taxon>
        <taxon>eudicotyledons</taxon>
        <taxon>Gunneridae</taxon>
        <taxon>Pentapetalae</taxon>
        <taxon>asterids</taxon>
        <taxon>campanulids</taxon>
        <taxon>Aquifoliales</taxon>
        <taxon>Aquifoliaceae</taxon>
        <taxon>Ilex</taxon>
    </lineage>
</organism>
<dbReference type="AlphaFoldDB" id="A0ABC8RGG4"/>
<name>A0ABC8RGG4_9AQUA</name>
<dbReference type="Proteomes" id="UP001642360">
    <property type="component" value="Unassembled WGS sequence"/>
</dbReference>
<protein>
    <submittedName>
        <fullName evidence="1">Uncharacterized protein</fullName>
    </submittedName>
</protein>
<comment type="caution">
    <text evidence="1">The sequence shown here is derived from an EMBL/GenBank/DDBJ whole genome shotgun (WGS) entry which is preliminary data.</text>
</comment>
<proteinExistence type="predicted"/>
<reference evidence="1 2" key="1">
    <citation type="submission" date="2024-02" db="EMBL/GenBank/DDBJ databases">
        <authorList>
            <person name="Vignale AGUSTIN F."/>
            <person name="Sosa J E."/>
            <person name="Modenutti C."/>
        </authorList>
    </citation>
    <scope>NUCLEOTIDE SEQUENCE [LARGE SCALE GENOMIC DNA]</scope>
</reference>
<gene>
    <name evidence="1" type="ORF">ILEXP_LOCUS11177</name>
</gene>
<sequence>MNMPSLVELSIGWKYFAKLVKPQFWNLSMYLSQLETLILDAVIQKNIGALEFLNSTISRHWKWQYGEGMTRAILV</sequence>
<evidence type="ECO:0000313" key="2">
    <source>
        <dbReference type="Proteomes" id="UP001642360"/>
    </source>
</evidence>
<dbReference type="EMBL" id="CAUOFW020001303">
    <property type="protein sequence ID" value="CAK9143462.1"/>
    <property type="molecule type" value="Genomic_DNA"/>
</dbReference>
<keyword evidence="2" id="KW-1185">Reference proteome</keyword>
<accession>A0ABC8RGG4</accession>
<evidence type="ECO:0000313" key="1">
    <source>
        <dbReference type="EMBL" id="CAK9143462.1"/>
    </source>
</evidence>